<reference evidence="1" key="5">
    <citation type="journal article" date="2021" name="G3 (Bethesda)">
        <title>Aegilops tauschii genome assembly Aet v5.0 features greater sequence contiguity and improved annotation.</title>
        <authorList>
            <person name="Wang L."/>
            <person name="Zhu T."/>
            <person name="Rodriguez J.C."/>
            <person name="Deal K.R."/>
            <person name="Dubcovsky J."/>
            <person name="McGuire P.E."/>
            <person name="Lux T."/>
            <person name="Spannagl M."/>
            <person name="Mayer K.F.X."/>
            <person name="Baldrich P."/>
            <person name="Meyers B.C."/>
            <person name="Huo N."/>
            <person name="Gu Y.Q."/>
            <person name="Zhou H."/>
            <person name="Devos K.M."/>
            <person name="Bennetzen J.L."/>
            <person name="Unver T."/>
            <person name="Budak H."/>
            <person name="Gulick P.J."/>
            <person name="Galiba G."/>
            <person name="Kalapos B."/>
            <person name="Nelson D.R."/>
            <person name="Li P."/>
            <person name="You F.M."/>
            <person name="Luo M.C."/>
            <person name="Dvorak J."/>
        </authorList>
    </citation>
    <scope>NUCLEOTIDE SEQUENCE [LARGE SCALE GENOMIC DNA]</scope>
    <source>
        <strain evidence="1">cv. AL8/78</strain>
    </source>
</reference>
<name>A0A453HU85_AEGTS</name>
<proteinExistence type="predicted"/>
<protein>
    <recommendedName>
        <fullName evidence="3">HAT C-terminal dimerisation domain-containing protein</fullName>
    </recommendedName>
</protein>
<reference evidence="2" key="2">
    <citation type="journal article" date="2017" name="Nat. Plants">
        <title>The Aegilops tauschii genome reveals multiple impacts of transposons.</title>
        <authorList>
            <person name="Zhao G."/>
            <person name="Zou C."/>
            <person name="Li K."/>
            <person name="Wang K."/>
            <person name="Li T."/>
            <person name="Gao L."/>
            <person name="Zhang X."/>
            <person name="Wang H."/>
            <person name="Yang Z."/>
            <person name="Liu X."/>
            <person name="Jiang W."/>
            <person name="Mao L."/>
            <person name="Kong X."/>
            <person name="Jiao Y."/>
            <person name="Jia J."/>
        </authorList>
    </citation>
    <scope>NUCLEOTIDE SEQUENCE [LARGE SCALE GENOMIC DNA]</scope>
    <source>
        <strain evidence="2">cv. AL8/78</strain>
    </source>
</reference>
<sequence length="44" mass="5006">MLRTFSAISLVKSKLRNKMGDSLLDDCLVALLTYIERDVFSEVN</sequence>
<dbReference type="AlphaFoldDB" id="A0A453HU85"/>
<reference evidence="1" key="3">
    <citation type="journal article" date="2017" name="Nature">
        <title>Genome sequence of the progenitor of the wheat D genome Aegilops tauschii.</title>
        <authorList>
            <person name="Luo M.C."/>
            <person name="Gu Y.Q."/>
            <person name="Puiu D."/>
            <person name="Wang H."/>
            <person name="Twardziok S.O."/>
            <person name="Deal K.R."/>
            <person name="Huo N."/>
            <person name="Zhu T."/>
            <person name="Wang L."/>
            <person name="Wang Y."/>
            <person name="McGuire P.E."/>
            <person name="Liu S."/>
            <person name="Long H."/>
            <person name="Ramasamy R.K."/>
            <person name="Rodriguez J.C."/>
            <person name="Van S.L."/>
            <person name="Yuan L."/>
            <person name="Wang Z."/>
            <person name="Xia Z."/>
            <person name="Xiao L."/>
            <person name="Anderson O.D."/>
            <person name="Ouyang S."/>
            <person name="Liang Y."/>
            <person name="Zimin A.V."/>
            <person name="Pertea G."/>
            <person name="Qi P."/>
            <person name="Bennetzen J.L."/>
            <person name="Dai X."/>
            <person name="Dawson M.W."/>
            <person name="Muller H.G."/>
            <person name="Kugler K."/>
            <person name="Rivarola-Duarte L."/>
            <person name="Spannagl M."/>
            <person name="Mayer K.F.X."/>
            <person name="Lu F.H."/>
            <person name="Bevan M.W."/>
            <person name="Leroy P."/>
            <person name="Li P."/>
            <person name="You F.M."/>
            <person name="Sun Q."/>
            <person name="Liu Z."/>
            <person name="Lyons E."/>
            <person name="Wicker T."/>
            <person name="Salzberg S.L."/>
            <person name="Devos K.M."/>
            <person name="Dvorak J."/>
        </authorList>
    </citation>
    <scope>NUCLEOTIDE SEQUENCE [LARGE SCALE GENOMIC DNA]</scope>
    <source>
        <strain evidence="1">cv. AL8/78</strain>
    </source>
</reference>
<evidence type="ECO:0000313" key="1">
    <source>
        <dbReference type="EnsemblPlants" id="AET4Gv20290600.21"/>
    </source>
</evidence>
<evidence type="ECO:0008006" key="3">
    <source>
        <dbReference type="Google" id="ProtNLM"/>
    </source>
</evidence>
<organism evidence="1 2">
    <name type="scientific">Aegilops tauschii subsp. strangulata</name>
    <name type="common">Goatgrass</name>
    <dbReference type="NCBI Taxonomy" id="200361"/>
    <lineage>
        <taxon>Eukaryota</taxon>
        <taxon>Viridiplantae</taxon>
        <taxon>Streptophyta</taxon>
        <taxon>Embryophyta</taxon>
        <taxon>Tracheophyta</taxon>
        <taxon>Spermatophyta</taxon>
        <taxon>Magnoliopsida</taxon>
        <taxon>Liliopsida</taxon>
        <taxon>Poales</taxon>
        <taxon>Poaceae</taxon>
        <taxon>BOP clade</taxon>
        <taxon>Pooideae</taxon>
        <taxon>Triticodae</taxon>
        <taxon>Triticeae</taxon>
        <taxon>Triticinae</taxon>
        <taxon>Aegilops</taxon>
    </lineage>
</organism>
<dbReference type="Proteomes" id="UP000015105">
    <property type="component" value="Chromosome 4D"/>
</dbReference>
<evidence type="ECO:0000313" key="2">
    <source>
        <dbReference type="Proteomes" id="UP000015105"/>
    </source>
</evidence>
<accession>A0A453HU85</accession>
<dbReference type="Gramene" id="AET4Gv20290600.21">
    <property type="protein sequence ID" value="AET4Gv20290600.21"/>
    <property type="gene ID" value="AET4Gv20290600"/>
</dbReference>
<dbReference type="EnsemblPlants" id="AET4Gv20290600.21">
    <property type="protein sequence ID" value="AET4Gv20290600.21"/>
    <property type="gene ID" value="AET4Gv20290600"/>
</dbReference>
<keyword evidence="2" id="KW-1185">Reference proteome</keyword>
<reference evidence="2" key="1">
    <citation type="journal article" date="2014" name="Science">
        <title>Ancient hybridizations among the ancestral genomes of bread wheat.</title>
        <authorList>
            <consortium name="International Wheat Genome Sequencing Consortium,"/>
            <person name="Marcussen T."/>
            <person name="Sandve S.R."/>
            <person name="Heier L."/>
            <person name="Spannagl M."/>
            <person name="Pfeifer M."/>
            <person name="Jakobsen K.S."/>
            <person name="Wulff B.B."/>
            <person name="Steuernagel B."/>
            <person name="Mayer K.F."/>
            <person name="Olsen O.A."/>
        </authorList>
    </citation>
    <scope>NUCLEOTIDE SEQUENCE [LARGE SCALE GENOMIC DNA]</scope>
    <source>
        <strain evidence="2">cv. AL8/78</strain>
    </source>
</reference>
<reference evidence="1" key="4">
    <citation type="submission" date="2019-03" db="UniProtKB">
        <authorList>
            <consortium name="EnsemblPlants"/>
        </authorList>
    </citation>
    <scope>IDENTIFICATION</scope>
</reference>